<dbReference type="EMBL" id="CAJJDP010000138">
    <property type="protein sequence ID" value="CAD8206079.1"/>
    <property type="molecule type" value="Genomic_DNA"/>
</dbReference>
<sequence length="82" mass="9819">MMHALSLDIFKANFQFYYSDNLKFCEFKNSQELSLLIFSQVQLRNLIAFAHRIWFSRQIKKIKIQTQNGTGGEQILLQFQWD</sequence>
<name>A0A8S1XX61_PAROT</name>
<reference evidence="1" key="1">
    <citation type="submission" date="2021-01" db="EMBL/GenBank/DDBJ databases">
        <authorList>
            <consortium name="Genoscope - CEA"/>
            <person name="William W."/>
        </authorList>
    </citation>
    <scope>NUCLEOTIDE SEQUENCE</scope>
</reference>
<evidence type="ECO:0000313" key="2">
    <source>
        <dbReference type="Proteomes" id="UP000683925"/>
    </source>
</evidence>
<comment type="caution">
    <text evidence="1">The sequence shown here is derived from an EMBL/GenBank/DDBJ whole genome shotgun (WGS) entry which is preliminary data.</text>
</comment>
<evidence type="ECO:0000313" key="1">
    <source>
        <dbReference type="EMBL" id="CAD8206079.1"/>
    </source>
</evidence>
<organism evidence="1 2">
    <name type="scientific">Paramecium octaurelia</name>
    <dbReference type="NCBI Taxonomy" id="43137"/>
    <lineage>
        <taxon>Eukaryota</taxon>
        <taxon>Sar</taxon>
        <taxon>Alveolata</taxon>
        <taxon>Ciliophora</taxon>
        <taxon>Intramacronucleata</taxon>
        <taxon>Oligohymenophorea</taxon>
        <taxon>Peniculida</taxon>
        <taxon>Parameciidae</taxon>
        <taxon>Paramecium</taxon>
    </lineage>
</organism>
<dbReference type="Proteomes" id="UP000683925">
    <property type="component" value="Unassembled WGS sequence"/>
</dbReference>
<proteinExistence type="predicted"/>
<accession>A0A8S1XX61</accession>
<gene>
    <name evidence="1" type="ORF">POCTA_138.1.T1370030</name>
</gene>
<dbReference type="AlphaFoldDB" id="A0A8S1XX61"/>
<keyword evidence="2" id="KW-1185">Reference proteome</keyword>
<protein>
    <submittedName>
        <fullName evidence="1">Uncharacterized protein</fullName>
    </submittedName>
</protein>